<comment type="caution">
    <text evidence="2">The sequence shown here is derived from an EMBL/GenBank/DDBJ whole genome shotgun (WGS) entry which is preliminary data.</text>
</comment>
<name>A0ABT0CNK8_9HYPH</name>
<gene>
    <name evidence="2" type="ORF">MKI86_13710</name>
</gene>
<feature type="chain" id="PRO_5046197736" evidence="1">
    <location>
        <begin position="27"/>
        <end position="220"/>
    </location>
</feature>
<accession>A0ABT0CNK8</accession>
<dbReference type="RefSeq" id="WP_241601467.1">
    <property type="nucleotide sequence ID" value="NZ_JAKVIN010000005.1"/>
</dbReference>
<protein>
    <submittedName>
        <fullName evidence="2">Uncharacterized protein</fullName>
    </submittedName>
</protein>
<evidence type="ECO:0000256" key="1">
    <source>
        <dbReference type="SAM" id="SignalP"/>
    </source>
</evidence>
<organism evidence="2 3">
    <name type="scientific">Shinella sedimenti</name>
    <dbReference type="NCBI Taxonomy" id="2919913"/>
    <lineage>
        <taxon>Bacteria</taxon>
        <taxon>Pseudomonadati</taxon>
        <taxon>Pseudomonadota</taxon>
        <taxon>Alphaproteobacteria</taxon>
        <taxon>Hyphomicrobiales</taxon>
        <taxon>Rhizobiaceae</taxon>
        <taxon>Shinella</taxon>
    </lineage>
</organism>
<dbReference type="EMBL" id="JAKVIN010000005">
    <property type="protein sequence ID" value="MCJ8150201.1"/>
    <property type="molecule type" value="Genomic_DNA"/>
</dbReference>
<keyword evidence="2" id="KW-0614">Plasmid</keyword>
<keyword evidence="3" id="KW-1185">Reference proteome</keyword>
<evidence type="ECO:0000313" key="3">
    <source>
        <dbReference type="Proteomes" id="UP001201844"/>
    </source>
</evidence>
<reference evidence="2 3" key="1">
    <citation type="submission" date="2022-02" db="EMBL/GenBank/DDBJ databases">
        <title>Shinella B3.7 sp. nov., isolated from Sediment (Zhairuo Island).</title>
        <authorList>
            <person name="Chen G."/>
        </authorList>
    </citation>
    <scope>NUCLEOTIDE SEQUENCE [LARGE SCALE GENOMIC DNA]</scope>
    <source>
        <strain evidence="2 3">B3.7</strain>
        <plasmid evidence="2">unnamed</plasmid>
    </source>
</reference>
<feature type="signal peptide" evidence="1">
    <location>
        <begin position="1"/>
        <end position="26"/>
    </location>
</feature>
<dbReference type="Proteomes" id="UP001201844">
    <property type="component" value="Unassembled WGS sequence"/>
</dbReference>
<evidence type="ECO:0000313" key="2">
    <source>
        <dbReference type="EMBL" id="MCJ8150201.1"/>
    </source>
</evidence>
<proteinExistence type="predicted"/>
<sequence>MMKFYLSTFIALAFVCQLTGNGIAYAEDQPVEQGTFELAPEILAALAECRAPRDVLGETGMALFTGSAIPEWLTPVDDDGHDGMMGLETFDLKTPITVFGAPTTRIAFLQEWVVTEQTYDAALETTRKQDMKRAPIKVTEQYYRFVDPESGPMIGAFAPTDDALAVMLGMPMEAGKPKTMFVGCNYAIASQKDFLDAAAKADTMAGDAGQDIQEMLEGEP</sequence>
<keyword evidence="1" id="KW-0732">Signal</keyword>
<geneLocation type="plasmid" evidence="2">
    <name>unnamed</name>
</geneLocation>